<dbReference type="PANTHER" id="PTHR43459:SF1">
    <property type="entry name" value="EG:BACN32G11.4 PROTEIN"/>
    <property type="match status" value="1"/>
</dbReference>
<gene>
    <name evidence="2" type="ORF">C4B60_02575</name>
</gene>
<dbReference type="GO" id="GO:0016853">
    <property type="term" value="F:isomerase activity"/>
    <property type="evidence" value="ECO:0007669"/>
    <property type="project" value="UniProtKB-KW"/>
</dbReference>
<dbReference type="Gene3D" id="3.90.226.10">
    <property type="entry name" value="2-enoyl-CoA Hydratase, Chain A, domain 1"/>
    <property type="match status" value="1"/>
</dbReference>
<protein>
    <submittedName>
        <fullName evidence="2">2-(1,2-epoxy-1,2-dihydrophenyl)acetyl-CoA isomerase</fullName>
    </submittedName>
</protein>
<dbReference type="CDD" id="cd06558">
    <property type="entry name" value="crotonase-like"/>
    <property type="match status" value="1"/>
</dbReference>
<name>A0A2S5GHA1_9BACL</name>
<dbReference type="PANTHER" id="PTHR43459">
    <property type="entry name" value="ENOYL-COA HYDRATASE"/>
    <property type="match status" value="1"/>
</dbReference>
<dbReference type="OrthoDB" id="9775794at2"/>
<evidence type="ECO:0000256" key="1">
    <source>
        <dbReference type="ARBA" id="ARBA00005254"/>
    </source>
</evidence>
<keyword evidence="2" id="KW-0413">Isomerase</keyword>
<dbReference type="Proteomes" id="UP000239047">
    <property type="component" value="Unassembled WGS sequence"/>
</dbReference>
<proteinExistence type="inferred from homology"/>
<comment type="similarity">
    <text evidence="1">Belongs to the enoyl-CoA hydratase/isomerase family.</text>
</comment>
<dbReference type="Gene3D" id="1.10.12.10">
    <property type="entry name" value="Lyase 2-enoyl-coa Hydratase, Chain A, domain 2"/>
    <property type="match status" value="1"/>
</dbReference>
<reference evidence="2 3" key="1">
    <citation type="submission" date="2018-02" db="EMBL/GenBank/DDBJ databases">
        <title>Jeotgalibacillus proteolyticum sp. nov. a protease producing bacterium isolated from ocean sediments of Laizhou Bay.</title>
        <authorList>
            <person name="Li Y."/>
        </authorList>
    </citation>
    <scope>NUCLEOTIDE SEQUENCE [LARGE SCALE GENOMIC DNA]</scope>
    <source>
        <strain evidence="2 3">22-7</strain>
    </source>
</reference>
<dbReference type="EMBL" id="PREZ01000001">
    <property type="protein sequence ID" value="PPA72281.1"/>
    <property type="molecule type" value="Genomic_DNA"/>
</dbReference>
<accession>A0A2S5GHA1</accession>
<dbReference type="Pfam" id="PF00378">
    <property type="entry name" value="ECH_1"/>
    <property type="match status" value="1"/>
</dbReference>
<evidence type="ECO:0000313" key="2">
    <source>
        <dbReference type="EMBL" id="PPA72281.1"/>
    </source>
</evidence>
<keyword evidence="3" id="KW-1185">Reference proteome</keyword>
<dbReference type="InterPro" id="IPR014748">
    <property type="entry name" value="Enoyl-CoA_hydra_C"/>
</dbReference>
<dbReference type="RefSeq" id="WP_104056431.1">
    <property type="nucleotide sequence ID" value="NZ_PREZ01000001.1"/>
</dbReference>
<evidence type="ECO:0000313" key="3">
    <source>
        <dbReference type="Proteomes" id="UP000239047"/>
    </source>
</evidence>
<dbReference type="InterPro" id="IPR001753">
    <property type="entry name" value="Enoyl-CoA_hydra/iso"/>
</dbReference>
<organism evidence="2 3">
    <name type="scientific">Jeotgalibacillus proteolyticus</name>
    <dbReference type="NCBI Taxonomy" id="2082395"/>
    <lineage>
        <taxon>Bacteria</taxon>
        <taxon>Bacillati</taxon>
        <taxon>Bacillota</taxon>
        <taxon>Bacilli</taxon>
        <taxon>Bacillales</taxon>
        <taxon>Caryophanaceae</taxon>
        <taxon>Jeotgalibacillus</taxon>
    </lineage>
</organism>
<dbReference type="SUPFAM" id="SSF52096">
    <property type="entry name" value="ClpP/crotonase"/>
    <property type="match status" value="1"/>
</dbReference>
<comment type="caution">
    <text evidence="2">The sequence shown here is derived from an EMBL/GenBank/DDBJ whole genome shotgun (WGS) entry which is preliminary data.</text>
</comment>
<sequence length="257" mass="28527">MGEAIQYECSNNIAWIRLNRTDKLNSFNEIMHKEMLLALKDAERNQEVRCIVITGNGRAFSAGEDLEGVTDDLDHGEVIRSRYTPVILQISRSKKPIVSAVNGVAAGSGLSLALACDFRLLHEKAKLVQAFIHVGLIPDSGNLFYLPKLIGHAKAMELAVFGEKISSQQAMELGLATKVITEDAWDNEVQSFALTLACLPTKAFGLIKEQLSRSWEMPLDEFLEAESYSQRIAGLSYDHKEGVIAFKEKRKPDFQGN</sequence>
<dbReference type="InterPro" id="IPR029045">
    <property type="entry name" value="ClpP/crotonase-like_dom_sf"/>
</dbReference>
<dbReference type="AlphaFoldDB" id="A0A2S5GHA1"/>